<dbReference type="EMBL" id="HACG01052277">
    <property type="protein sequence ID" value="CEK99148.1"/>
    <property type="molecule type" value="Transcribed_RNA"/>
</dbReference>
<dbReference type="AlphaFoldDB" id="A0A0B7C1Q4"/>
<reference evidence="1" key="1">
    <citation type="submission" date="2014-12" db="EMBL/GenBank/DDBJ databases">
        <title>Insight into the proteome of Arion vulgaris.</title>
        <authorList>
            <person name="Aradska J."/>
            <person name="Bulat T."/>
            <person name="Smidak R."/>
            <person name="Sarate P."/>
            <person name="Gangsoo J."/>
            <person name="Sialana F."/>
            <person name="Bilban M."/>
            <person name="Lubec G."/>
        </authorList>
    </citation>
    <scope>NUCLEOTIDE SEQUENCE</scope>
    <source>
        <tissue evidence="1">Skin</tissue>
    </source>
</reference>
<accession>A0A0B7C1Q4</accession>
<evidence type="ECO:0000313" key="1">
    <source>
        <dbReference type="EMBL" id="CEK99148.1"/>
    </source>
</evidence>
<organism evidence="1">
    <name type="scientific">Arion vulgaris</name>
    <dbReference type="NCBI Taxonomy" id="1028688"/>
    <lineage>
        <taxon>Eukaryota</taxon>
        <taxon>Metazoa</taxon>
        <taxon>Spiralia</taxon>
        <taxon>Lophotrochozoa</taxon>
        <taxon>Mollusca</taxon>
        <taxon>Gastropoda</taxon>
        <taxon>Heterobranchia</taxon>
        <taxon>Euthyneura</taxon>
        <taxon>Panpulmonata</taxon>
        <taxon>Eupulmonata</taxon>
        <taxon>Stylommatophora</taxon>
        <taxon>Helicina</taxon>
        <taxon>Arionoidea</taxon>
        <taxon>Arionidae</taxon>
        <taxon>Arion</taxon>
    </lineage>
</organism>
<name>A0A0B7C1Q4_9EUPU</name>
<sequence length="62" mass="7561">GAFEEEERELEKMVNVYIVVISYNFPEINSQNSFTYQNQQIKICFLLANRKKMHTMIKDWNW</sequence>
<protein>
    <submittedName>
        <fullName evidence="1">Uncharacterized protein</fullName>
    </submittedName>
</protein>
<proteinExistence type="predicted"/>
<gene>
    <name evidence="1" type="primary">ORF220524</name>
</gene>
<feature type="non-terminal residue" evidence="1">
    <location>
        <position position="1"/>
    </location>
</feature>